<accession>A0A2K8SXD6</accession>
<dbReference type="EMBL" id="CP024785">
    <property type="protein sequence ID" value="AUB40097.1"/>
    <property type="molecule type" value="Genomic_DNA"/>
</dbReference>
<dbReference type="Proteomes" id="UP000232003">
    <property type="component" value="Chromosome"/>
</dbReference>
<gene>
    <name evidence="1" type="ORF">COO91_06097</name>
</gene>
<organism evidence="1 2">
    <name type="scientific">Nostoc flagelliforme CCNUN1</name>
    <dbReference type="NCBI Taxonomy" id="2038116"/>
    <lineage>
        <taxon>Bacteria</taxon>
        <taxon>Bacillati</taxon>
        <taxon>Cyanobacteriota</taxon>
        <taxon>Cyanophyceae</taxon>
        <taxon>Nostocales</taxon>
        <taxon>Nostocaceae</taxon>
        <taxon>Nostoc</taxon>
    </lineage>
</organism>
<proteinExistence type="predicted"/>
<reference evidence="1 2" key="1">
    <citation type="submission" date="2017-11" db="EMBL/GenBank/DDBJ databases">
        <title>Complete genome of a free-living desiccation-tolerant cyanobacterium and its photosynthetic adaptation to extreme terrestrial habitat.</title>
        <authorList>
            <person name="Shang J."/>
        </authorList>
    </citation>
    <scope>NUCLEOTIDE SEQUENCE [LARGE SCALE GENOMIC DNA]</scope>
    <source>
        <strain evidence="1 2">CCNUN1</strain>
    </source>
</reference>
<sequence>MILALPNILGFKTSSYLPSLSVTYVGNLLSGNWLIKN</sequence>
<evidence type="ECO:0000313" key="2">
    <source>
        <dbReference type="Proteomes" id="UP000232003"/>
    </source>
</evidence>
<protein>
    <submittedName>
        <fullName evidence="1">Uncharacterized protein</fullName>
    </submittedName>
</protein>
<dbReference type="KEGG" id="nfl:COO91_06097"/>
<keyword evidence="2" id="KW-1185">Reference proteome</keyword>
<evidence type="ECO:0000313" key="1">
    <source>
        <dbReference type="EMBL" id="AUB40097.1"/>
    </source>
</evidence>
<dbReference type="AlphaFoldDB" id="A0A2K8SXD6"/>
<name>A0A2K8SXD6_9NOSO</name>